<dbReference type="SUPFAM" id="SSF53335">
    <property type="entry name" value="S-adenosyl-L-methionine-dependent methyltransferases"/>
    <property type="match status" value="1"/>
</dbReference>
<dbReference type="GO" id="GO:0008757">
    <property type="term" value="F:S-adenosylmethionine-dependent methyltransferase activity"/>
    <property type="evidence" value="ECO:0007669"/>
    <property type="project" value="UniProtKB-ARBA"/>
</dbReference>
<dbReference type="PANTHER" id="PTHR47739">
    <property type="entry name" value="TRNA1(VAL) (ADENINE(37)-N6)-METHYLTRANSFERASE"/>
    <property type="match status" value="1"/>
</dbReference>
<proteinExistence type="predicted"/>
<accession>A0A0A8HB99</accession>
<dbReference type="HOGENOM" id="CLU_061983_3_3_7"/>
<feature type="domain" description="Methyltransferase small" evidence="3">
    <location>
        <begin position="17"/>
        <end position="114"/>
    </location>
</feature>
<name>A0A0A8HB99_9BACT</name>
<keyword evidence="4" id="KW-0808">Transferase</keyword>
<dbReference type="GO" id="GO:0032259">
    <property type="term" value="P:methylation"/>
    <property type="evidence" value="ECO:0007669"/>
    <property type="project" value="UniProtKB-KW"/>
</dbReference>
<evidence type="ECO:0000313" key="4">
    <source>
        <dbReference type="EMBL" id="AJC90925.1"/>
    </source>
</evidence>
<dbReference type="EMBL" id="CP007772">
    <property type="protein sequence ID" value="AJC90925.1"/>
    <property type="molecule type" value="Genomic_DNA"/>
</dbReference>
<dbReference type="Pfam" id="PF05175">
    <property type="entry name" value="MTS"/>
    <property type="match status" value="1"/>
</dbReference>
<dbReference type="OrthoDB" id="5354196at2"/>
<protein>
    <submittedName>
        <fullName evidence="4">tRNA m6A37 methyltransferase TrmN6</fullName>
    </submittedName>
</protein>
<organism evidence="4 5">
    <name type="scientific">Campylobacter subantarcticus LMG 24374</name>
    <dbReference type="NCBI Taxonomy" id="1388751"/>
    <lineage>
        <taxon>Bacteria</taxon>
        <taxon>Pseudomonadati</taxon>
        <taxon>Campylobacterota</taxon>
        <taxon>Epsilonproteobacteria</taxon>
        <taxon>Campylobacterales</taxon>
        <taxon>Campylobacteraceae</taxon>
        <taxon>Campylobacter</taxon>
    </lineage>
</organism>
<dbReference type="PROSITE" id="PS00092">
    <property type="entry name" value="N6_MTASE"/>
    <property type="match status" value="1"/>
</dbReference>
<evidence type="ECO:0000256" key="2">
    <source>
        <dbReference type="ARBA" id="ARBA00022691"/>
    </source>
</evidence>
<evidence type="ECO:0000313" key="5">
    <source>
        <dbReference type="Proteomes" id="UP000031135"/>
    </source>
</evidence>
<dbReference type="Proteomes" id="UP000031135">
    <property type="component" value="Chromosome"/>
</dbReference>
<dbReference type="InterPro" id="IPR007848">
    <property type="entry name" value="Small_mtfrase_dom"/>
</dbReference>
<keyword evidence="2" id="KW-0949">S-adenosyl-L-methionine</keyword>
<sequence length="230" mass="26769">MLKLFQLPKGYRYNNDSLLLFDFLSQHHLKGNILDIGCGCGILGLLTKQKFPNSKVYMLDIQEQNIKLTRKNAKENNLEIQSFCEDFLNYNSDIKFDFLISNPPFYKKNTQKSEDTHLCISRYQEFMPLEKMLAKINSLIQPNGSFFMCYDAIFLDEICAYLKEFKLKLVALQCVHSNPQTNARIILMHIKKNSKSPCVIMPTLFMYNNNTLNPKIQEIYNTTGTISYDI</sequence>
<dbReference type="Gene3D" id="3.40.50.150">
    <property type="entry name" value="Vaccinia Virus protein VP39"/>
    <property type="match status" value="1"/>
</dbReference>
<dbReference type="InterPro" id="IPR002052">
    <property type="entry name" value="DNA_methylase_N6_adenine_CS"/>
</dbReference>
<dbReference type="CDD" id="cd02440">
    <property type="entry name" value="AdoMet_MTases"/>
    <property type="match status" value="1"/>
</dbReference>
<keyword evidence="1 4" id="KW-0489">Methyltransferase</keyword>
<evidence type="ECO:0000259" key="3">
    <source>
        <dbReference type="Pfam" id="PF05175"/>
    </source>
</evidence>
<dbReference type="AlphaFoldDB" id="A0A0A8HB99"/>
<dbReference type="InterPro" id="IPR050210">
    <property type="entry name" value="tRNA_Adenine-N(6)_MTase"/>
</dbReference>
<dbReference type="GO" id="GO:0008170">
    <property type="term" value="F:N-methyltransferase activity"/>
    <property type="evidence" value="ECO:0007669"/>
    <property type="project" value="UniProtKB-ARBA"/>
</dbReference>
<dbReference type="KEGG" id="csm:CSUB8521_1089"/>
<dbReference type="RefSeq" id="WP_039664124.1">
    <property type="nucleotide sequence ID" value="NZ_CP007772.1"/>
</dbReference>
<evidence type="ECO:0000256" key="1">
    <source>
        <dbReference type="ARBA" id="ARBA00022603"/>
    </source>
</evidence>
<dbReference type="GO" id="GO:0003676">
    <property type="term" value="F:nucleic acid binding"/>
    <property type="evidence" value="ECO:0007669"/>
    <property type="project" value="InterPro"/>
</dbReference>
<dbReference type="PANTHER" id="PTHR47739:SF1">
    <property type="entry name" value="TRNA1(VAL) (ADENINE(37)-N6)-METHYLTRANSFERASE"/>
    <property type="match status" value="1"/>
</dbReference>
<gene>
    <name evidence="4" type="ORF">CSUB8521_1089</name>
</gene>
<dbReference type="InterPro" id="IPR029063">
    <property type="entry name" value="SAM-dependent_MTases_sf"/>
</dbReference>
<reference evidence="4 5" key="1">
    <citation type="journal article" date="2014" name="Genome Biol. Evol.">
        <title>Comparative Genomics of the Campylobacter lari Group.</title>
        <authorList>
            <person name="Miller W.G."/>
            <person name="Yee E."/>
            <person name="Chapman M.H."/>
            <person name="Smith T.P."/>
            <person name="Bono J.L."/>
            <person name="Huynh S."/>
            <person name="Parker C.T."/>
            <person name="Vandamme P."/>
            <person name="Luong K."/>
            <person name="Korlach J."/>
        </authorList>
    </citation>
    <scope>NUCLEOTIDE SEQUENCE [LARGE SCALE GENOMIC DNA]</scope>
    <source>
        <strain evidence="4 5">LMG 24374</strain>
    </source>
</reference>